<dbReference type="InterPro" id="IPR050583">
    <property type="entry name" value="Mycobacterial_A85_antigen"/>
</dbReference>
<name>A0A9D1HA52_9FLAO</name>
<feature type="chain" id="PRO_5039087356" evidence="1">
    <location>
        <begin position="22"/>
        <end position="279"/>
    </location>
</feature>
<dbReference type="InterPro" id="IPR029058">
    <property type="entry name" value="AB_hydrolase_fold"/>
</dbReference>
<dbReference type="PANTHER" id="PTHR48098">
    <property type="entry name" value="ENTEROCHELIN ESTERASE-RELATED"/>
    <property type="match status" value="1"/>
</dbReference>
<dbReference type="GO" id="GO:0016747">
    <property type="term" value="F:acyltransferase activity, transferring groups other than amino-acyl groups"/>
    <property type="evidence" value="ECO:0007669"/>
    <property type="project" value="TreeGrafter"/>
</dbReference>
<protein>
    <submittedName>
        <fullName evidence="2">Esterase family protein</fullName>
    </submittedName>
</protein>
<dbReference type="AlphaFoldDB" id="A0A9D1HA52"/>
<evidence type="ECO:0000313" key="2">
    <source>
        <dbReference type="EMBL" id="HIT98306.1"/>
    </source>
</evidence>
<keyword evidence="1" id="KW-0732">Signal</keyword>
<feature type="signal peptide" evidence="1">
    <location>
        <begin position="1"/>
        <end position="21"/>
    </location>
</feature>
<evidence type="ECO:0000313" key="3">
    <source>
        <dbReference type="Proteomes" id="UP000824161"/>
    </source>
</evidence>
<dbReference type="SUPFAM" id="SSF53474">
    <property type="entry name" value="alpha/beta-Hydrolases"/>
    <property type="match status" value="1"/>
</dbReference>
<dbReference type="InterPro" id="IPR000801">
    <property type="entry name" value="Esterase-like"/>
</dbReference>
<accession>A0A9D1HA52</accession>
<reference evidence="2" key="1">
    <citation type="submission" date="2020-10" db="EMBL/GenBank/DDBJ databases">
        <authorList>
            <person name="Gilroy R."/>
        </authorList>
    </citation>
    <scope>NUCLEOTIDE SEQUENCE</scope>
    <source>
        <strain evidence="2">1383</strain>
    </source>
</reference>
<gene>
    <name evidence="2" type="ORF">IAC44_05645</name>
</gene>
<evidence type="ECO:0000256" key="1">
    <source>
        <dbReference type="SAM" id="SignalP"/>
    </source>
</evidence>
<proteinExistence type="predicted"/>
<dbReference type="Gene3D" id="3.40.50.1820">
    <property type="entry name" value="alpha/beta hydrolase"/>
    <property type="match status" value="1"/>
</dbReference>
<dbReference type="Proteomes" id="UP000824161">
    <property type="component" value="Unassembled WGS sequence"/>
</dbReference>
<dbReference type="Pfam" id="PF00756">
    <property type="entry name" value="Esterase"/>
    <property type="match status" value="1"/>
</dbReference>
<organism evidence="2 3">
    <name type="scientific">Candidatus Merdimorpha stercoravium</name>
    <dbReference type="NCBI Taxonomy" id="2840863"/>
    <lineage>
        <taxon>Bacteria</taxon>
        <taxon>Pseudomonadati</taxon>
        <taxon>Bacteroidota</taxon>
        <taxon>Flavobacteriia</taxon>
        <taxon>Flavobacteriales</taxon>
        <taxon>Candidatus Merdimorpha</taxon>
    </lineage>
</organism>
<reference evidence="2" key="2">
    <citation type="journal article" date="2021" name="PeerJ">
        <title>Extensive microbial diversity within the chicken gut microbiome revealed by metagenomics and culture.</title>
        <authorList>
            <person name="Gilroy R."/>
            <person name="Ravi A."/>
            <person name="Getino M."/>
            <person name="Pursley I."/>
            <person name="Horton D.L."/>
            <person name="Alikhan N.F."/>
            <person name="Baker D."/>
            <person name="Gharbi K."/>
            <person name="Hall N."/>
            <person name="Watson M."/>
            <person name="Adriaenssens E.M."/>
            <person name="Foster-Nyarko E."/>
            <person name="Jarju S."/>
            <person name="Secka A."/>
            <person name="Antonio M."/>
            <person name="Oren A."/>
            <person name="Chaudhuri R.R."/>
            <person name="La Ragione R."/>
            <person name="Hildebrand F."/>
            <person name="Pallen M.J."/>
        </authorList>
    </citation>
    <scope>NUCLEOTIDE SEQUENCE</scope>
    <source>
        <strain evidence="2">1383</strain>
    </source>
</reference>
<sequence length="279" mass="31977">MKHLKSLFVILAAMLGGGVSAQSVDTVAVWSESMKKDIKNVVITPAAYQTDKDARFPVVYLLHGATGDYTNWIEKAPFLPELASRYGLIIVCPDGNPYSWYWDAPADTTSRYEIYMTRELLPYIDRHYRTIASREGRGITGLSMGGQGAFYLAFRHQDLYGACASMSGGLDIQSFPANENMEKRLGSQAEYPERWAQYSIMNQLYLLKPGSLKILFDCGTSDSFYPVNERLHELMRYRRIDHDFISRPGSHSWSYWTNSVKYHLVFFDNYFREMAEKAK</sequence>
<dbReference type="PANTHER" id="PTHR48098:SF1">
    <property type="entry name" value="DIACYLGLYCEROL ACYLTRANSFERASE_MYCOLYLTRANSFERASE AG85A"/>
    <property type="match status" value="1"/>
</dbReference>
<dbReference type="EMBL" id="DVLY01000141">
    <property type="protein sequence ID" value="HIT98306.1"/>
    <property type="molecule type" value="Genomic_DNA"/>
</dbReference>
<comment type="caution">
    <text evidence="2">The sequence shown here is derived from an EMBL/GenBank/DDBJ whole genome shotgun (WGS) entry which is preliminary data.</text>
</comment>